<dbReference type="RefSeq" id="WP_151117247.1">
    <property type="nucleotide sequence ID" value="NZ_CP042582.1"/>
</dbReference>
<dbReference type="Pfam" id="PF05762">
    <property type="entry name" value="VWA_CoxE"/>
    <property type="match status" value="1"/>
</dbReference>
<organism evidence="2 3">
    <name type="scientific">Hypericibacter adhaerens</name>
    <dbReference type="NCBI Taxonomy" id="2602016"/>
    <lineage>
        <taxon>Bacteria</taxon>
        <taxon>Pseudomonadati</taxon>
        <taxon>Pseudomonadota</taxon>
        <taxon>Alphaproteobacteria</taxon>
        <taxon>Rhodospirillales</taxon>
        <taxon>Dongiaceae</taxon>
        <taxon>Hypericibacter</taxon>
    </lineage>
</organism>
<accession>A0A5J6MYW0</accession>
<reference evidence="2 3" key="1">
    <citation type="submission" date="2019-08" db="EMBL/GenBank/DDBJ databases">
        <title>Hyperibacter terrae gen. nov., sp. nov. and Hyperibacter viscosus sp. nov., two new members in the family Rhodospirillaceae isolated from the rhizosphere of Hypericum perforatum.</title>
        <authorList>
            <person name="Noviana Z."/>
        </authorList>
    </citation>
    <scope>NUCLEOTIDE SEQUENCE [LARGE SCALE GENOMIC DNA]</scope>
    <source>
        <strain evidence="2 3">R5959</strain>
    </source>
</reference>
<dbReference type="AlphaFoldDB" id="A0A5J6MYW0"/>
<protein>
    <submittedName>
        <fullName evidence="2">VWA domain-containing protein</fullName>
    </submittedName>
</protein>
<dbReference type="PANTHER" id="PTHR39338">
    <property type="entry name" value="BLL5662 PROTEIN-RELATED"/>
    <property type="match status" value="1"/>
</dbReference>
<dbReference type="Proteomes" id="UP000325797">
    <property type="component" value="Chromosome"/>
</dbReference>
<feature type="region of interest" description="Disordered" evidence="1">
    <location>
        <begin position="107"/>
        <end position="141"/>
    </location>
</feature>
<dbReference type="InterPro" id="IPR011195">
    <property type="entry name" value="UCP010256"/>
</dbReference>
<dbReference type="SUPFAM" id="SSF53300">
    <property type="entry name" value="vWA-like"/>
    <property type="match status" value="1"/>
</dbReference>
<dbReference type="Gene3D" id="3.40.50.410">
    <property type="entry name" value="von Willebrand factor, type A domain"/>
    <property type="match status" value="1"/>
</dbReference>
<dbReference type="PANTHER" id="PTHR39338:SF6">
    <property type="entry name" value="BLL5662 PROTEIN"/>
    <property type="match status" value="1"/>
</dbReference>
<sequence>MDSAVATSVGMTARARLAAFVRTLRVNGFAVGLGETQDALKVMTSELALRPAYLREGFKALFCSRLEEWQRFDEIFDAFWQGRGMKVAVRASSARPDAARAELQAGLPAAGAKPDQAAVESEGEGEAEGLPGEGRARGASDAEALAQIDLRHIAEREAMEEALRLAERLARVMRDRLTRRDRRHRRGRRIDMRRTIRASIGHGGTPVDLVRRRRKEKPLRLVVLLDVSGSMSLYSTAFTRFMRGLVDRAHETEAYLFHTRLVHISEALRESDPVRAVERLSLLAQGWSGGTRIGESLAAFNRFHAARVLHSRSVVIILSDGYDTGEPAALAAEMAALRKRARRIVWLNPMMGWKDYAPVAGGMQAALPHIDLFAPAHNLASLAALEPYLARL</sequence>
<evidence type="ECO:0000313" key="2">
    <source>
        <dbReference type="EMBL" id="QEX22143.1"/>
    </source>
</evidence>
<keyword evidence="3" id="KW-1185">Reference proteome</keyword>
<dbReference type="OrthoDB" id="9790469at2"/>
<evidence type="ECO:0000313" key="3">
    <source>
        <dbReference type="Proteomes" id="UP000325797"/>
    </source>
</evidence>
<gene>
    <name evidence="2" type="ORF">FRZ61_20730</name>
</gene>
<name>A0A5J6MYW0_9PROT</name>
<dbReference type="InterPro" id="IPR036465">
    <property type="entry name" value="vWFA_dom_sf"/>
</dbReference>
<dbReference type="EMBL" id="CP042582">
    <property type="protein sequence ID" value="QEX22143.1"/>
    <property type="molecule type" value="Genomic_DNA"/>
</dbReference>
<evidence type="ECO:0000256" key="1">
    <source>
        <dbReference type="SAM" id="MobiDB-lite"/>
    </source>
</evidence>
<dbReference type="CDD" id="cd00198">
    <property type="entry name" value="vWFA"/>
    <property type="match status" value="1"/>
</dbReference>
<dbReference type="PIRSF" id="PIRSF010256">
    <property type="entry name" value="CoxE_vWa"/>
    <property type="match status" value="1"/>
</dbReference>
<dbReference type="KEGG" id="hadh:FRZ61_20730"/>
<dbReference type="InterPro" id="IPR008912">
    <property type="entry name" value="Uncharacterised_CoxE"/>
</dbReference>
<proteinExistence type="predicted"/>